<gene>
    <name evidence="5" type="primary">accD</name>
    <name evidence="5" type="ORF">NCTC10994_01777</name>
</gene>
<evidence type="ECO:0000259" key="3">
    <source>
        <dbReference type="PROSITE" id="PS50980"/>
    </source>
</evidence>
<keyword evidence="6" id="KW-1185">Reference proteome</keyword>
<protein>
    <submittedName>
        <fullName evidence="5">Acetyl-coenzyme A carboxylase carboxyl transferase subunits alpha and beta</fullName>
        <ecNumber evidence="5">6.4.1.2</ecNumber>
    </submittedName>
</protein>
<dbReference type="InterPro" id="IPR011762">
    <property type="entry name" value="COA_CT_N"/>
</dbReference>
<dbReference type="GO" id="GO:0009317">
    <property type="term" value="C:acetyl-CoA carboxylase complex"/>
    <property type="evidence" value="ECO:0007669"/>
    <property type="project" value="InterPro"/>
</dbReference>
<sequence>MAGNKISAQEFIDGVIDPGSFTSWDTAPVDVPADENYRAELRRAAEKSGTDESVLTGAGTVHGRRVALIACEFSFLAGSIGVAAAERIVTAIERATEERLPLLASPTSGGTRMQEGTLAFVQMVKIAAAVAEHKASHLGYLVYLRNPTTGGVFASWGSLGHVTAAEPGALVGFLGPRVYQALYNEPFPEGVQTAENLYRKGVIDGVVPLEGVRQLVHRLLRVLVEPDRPDNSTSRAVTTVDDVPDIPAWQSVMLSRRSERPGIRELLRHAASAQVRLSGTGEGESDSTVLLSLARFRGVSCVMFGQDRTGQSASSTMGPGALREARRAMRLAEELRLPLVLVIDTLGASLSKEAEERGLAPEIARCISDLVTLSTPTVSVLLGQGTGGGALALLPADRVLCAQHGWLAPLPPEGASAIVHRDTTHAPRMAEAQGIRARDLLRNGIVDGVIPERPDATEEPKEFVKRVGAAVARELAELADEPAGERYSRRIDRYRRLGVPTV</sequence>
<dbReference type="AlphaFoldDB" id="A0A2X4X311"/>
<evidence type="ECO:0000313" key="6">
    <source>
        <dbReference type="Proteomes" id="UP000249091"/>
    </source>
</evidence>
<dbReference type="KEGG" id="rcr:NCTC10994_01777"/>
<organism evidence="5 6">
    <name type="scientific">Rhodococcus coprophilus</name>
    <dbReference type="NCBI Taxonomy" id="38310"/>
    <lineage>
        <taxon>Bacteria</taxon>
        <taxon>Bacillati</taxon>
        <taxon>Actinomycetota</taxon>
        <taxon>Actinomycetes</taxon>
        <taxon>Mycobacteriales</taxon>
        <taxon>Nocardiaceae</taxon>
        <taxon>Rhodococcus</taxon>
    </lineage>
</organism>
<dbReference type="Proteomes" id="UP000249091">
    <property type="component" value="Chromosome 1"/>
</dbReference>
<feature type="domain" description="CoA carboxyltransferase C-terminal" evidence="4">
    <location>
        <begin position="235"/>
        <end position="477"/>
    </location>
</feature>
<dbReference type="InterPro" id="IPR029045">
    <property type="entry name" value="ClpP/crotonase-like_dom_sf"/>
</dbReference>
<dbReference type="GO" id="GO:2001295">
    <property type="term" value="P:malonyl-CoA biosynthetic process"/>
    <property type="evidence" value="ECO:0007669"/>
    <property type="project" value="TreeGrafter"/>
</dbReference>
<dbReference type="InterPro" id="IPR034733">
    <property type="entry name" value="AcCoA_carboxyl_beta"/>
</dbReference>
<dbReference type="PROSITE" id="PS50980">
    <property type="entry name" value="COA_CT_NTER"/>
    <property type="match status" value="1"/>
</dbReference>
<dbReference type="EMBL" id="LS483468">
    <property type="protein sequence ID" value="SQI30864.1"/>
    <property type="molecule type" value="Genomic_DNA"/>
</dbReference>
<dbReference type="PANTHER" id="PTHR42995:SF5">
    <property type="entry name" value="ACETYL-COENZYME A CARBOXYLASE CARBOXYL TRANSFERASE SUBUNIT BETA, CHLOROPLASTIC"/>
    <property type="match status" value="1"/>
</dbReference>
<dbReference type="InterPro" id="IPR000438">
    <property type="entry name" value="Acetyl_CoA_COase_Trfase_b_su"/>
</dbReference>
<dbReference type="GO" id="GO:0006633">
    <property type="term" value="P:fatty acid biosynthetic process"/>
    <property type="evidence" value="ECO:0007669"/>
    <property type="project" value="InterPro"/>
</dbReference>
<proteinExistence type="inferred from homology"/>
<keyword evidence="5" id="KW-0436">Ligase</keyword>
<name>A0A2X4X311_9NOCA</name>
<feature type="domain" description="CoA carboxyltransferase N-terminal" evidence="3">
    <location>
        <begin position="1"/>
        <end position="238"/>
    </location>
</feature>
<comment type="similarity">
    <text evidence="1">Belongs to the AccD/PCCB family.</text>
</comment>
<dbReference type="Gene3D" id="3.90.226.10">
    <property type="entry name" value="2-enoyl-CoA Hydratase, Chain A, domain 1"/>
    <property type="match status" value="2"/>
</dbReference>
<dbReference type="SUPFAM" id="SSF52096">
    <property type="entry name" value="ClpP/crotonase"/>
    <property type="match status" value="2"/>
</dbReference>
<dbReference type="PANTHER" id="PTHR42995">
    <property type="entry name" value="ACETYL-COENZYME A CARBOXYLASE CARBOXYL TRANSFERASE SUBUNIT BETA, CHLOROPLASTIC"/>
    <property type="match status" value="1"/>
</dbReference>
<accession>A0A2X4X311</accession>
<evidence type="ECO:0000313" key="5">
    <source>
        <dbReference type="EMBL" id="SQI30864.1"/>
    </source>
</evidence>
<dbReference type="PRINTS" id="PR01070">
    <property type="entry name" value="ACCCTRFRASEB"/>
</dbReference>
<evidence type="ECO:0000256" key="2">
    <source>
        <dbReference type="ARBA" id="ARBA00022679"/>
    </source>
</evidence>
<evidence type="ECO:0000256" key="1">
    <source>
        <dbReference type="ARBA" id="ARBA00006102"/>
    </source>
</evidence>
<dbReference type="PROSITE" id="PS50989">
    <property type="entry name" value="COA_CT_CTER"/>
    <property type="match status" value="1"/>
</dbReference>
<dbReference type="STRING" id="1219011.GCA_001895045_02870"/>
<reference evidence="5 6" key="1">
    <citation type="submission" date="2018-06" db="EMBL/GenBank/DDBJ databases">
        <authorList>
            <consortium name="Pathogen Informatics"/>
            <person name="Doyle S."/>
        </authorList>
    </citation>
    <scope>NUCLEOTIDE SEQUENCE [LARGE SCALE GENOMIC DNA]</scope>
    <source>
        <strain evidence="5 6">NCTC10994</strain>
    </source>
</reference>
<dbReference type="InterPro" id="IPR011763">
    <property type="entry name" value="COA_CT_C"/>
</dbReference>
<evidence type="ECO:0000259" key="4">
    <source>
        <dbReference type="PROSITE" id="PS50989"/>
    </source>
</evidence>
<dbReference type="GO" id="GO:0016740">
    <property type="term" value="F:transferase activity"/>
    <property type="evidence" value="ECO:0007669"/>
    <property type="project" value="UniProtKB-KW"/>
</dbReference>
<dbReference type="GO" id="GO:0003989">
    <property type="term" value="F:acetyl-CoA carboxylase activity"/>
    <property type="evidence" value="ECO:0007669"/>
    <property type="project" value="UniProtKB-EC"/>
</dbReference>
<dbReference type="Pfam" id="PF01039">
    <property type="entry name" value="Carboxyl_trans"/>
    <property type="match status" value="1"/>
</dbReference>
<dbReference type="EC" id="6.4.1.2" evidence="5"/>
<dbReference type="RefSeq" id="WP_072701679.1">
    <property type="nucleotide sequence ID" value="NZ_JAFBBL010000001.1"/>
</dbReference>
<keyword evidence="2 5" id="KW-0808">Transferase</keyword>